<dbReference type="InterPro" id="IPR011009">
    <property type="entry name" value="Kinase-like_dom_sf"/>
</dbReference>
<dbReference type="InterPro" id="IPR001245">
    <property type="entry name" value="Ser-Thr/Tyr_kinase_cat_dom"/>
</dbReference>
<sequence length="760" mass="83555">MAGRQDFPYAEAGAALSPYAAFDRVDSIPFNHHTLSMSLNESMNQIIQMEALHNTNTRRPALSRRPSTEDQRRYCPRWRRSCFHKYSVWNSTVLWAAWAAILAATGVMLVVGFAFRPHTTRLGIHLACFAPLGNATTIYQDNFPSTHAVVSALVVLGTSVVVACVSLYVAIQCSFSKQNVLANPTNSNLTSAFVLPCYGMIWYTLLVLAIAQVAIVAASDTSFFNSHRSTSCAIFEFPSMWMRHLLPLLMLQKSVSRDAVRRAIALSGLLTAAVLSVLFMDNSAPTVFAAYPLALILLCAFGKFVLHTRASFDYYFYFFVVSSMLNMVPAILWLTTAAQGSIPNVAITASIASDAVDGFTIAAIMLSLRADTMYWLGLDHNTSKTNDPAKLYLRLIADQGMVSSFSTRTSVYDVHYLIEKFKKSMVDVSSLTLDAVVAQGSTAVVLRGSMQHTLRDPAPVAIKMYTTLFVTDDELHRFSKETSFNVQLSHPNIVRFFGLCVVPPSICLVFEYCDHGSLESILQCQKFDATAAWDMRTKLKACLDACRAVAYLHSFHPPLLHRDIKTANYLLSSTDGLVKLSDFGESNLLRPKNDGTMTIVGTVDFMAPEMILGGNAKSAVYGTAADVYSLAITLWHILVPGEAPWHGHSHFDVYTEIIHGHRPRLPPDLPSGCVDLLECAWAATPHEREPIESLVKRVLHLYVPFTQPSYGGGGGQRSSSKRSSTSRSRVPSFLSRHSFLSPPSMSASSSSSSSTPPCEI</sequence>
<dbReference type="InterPro" id="IPR008271">
    <property type="entry name" value="Ser/Thr_kinase_AS"/>
</dbReference>
<dbReference type="Pfam" id="PF07714">
    <property type="entry name" value="PK_Tyr_Ser-Thr"/>
    <property type="match status" value="1"/>
</dbReference>
<feature type="transmembrane region" description="Helical" evidence="2">
    <location>
        <begin position="93"/>
        <end position="115"/>
    </location>
</feature>
<proteinExistence type="predicted"/>
<dbReference type="EMBL" id="CAADRA010007295">
    <property type="protein sequence ID" value="VFU00060.1"/>
    <property type="molecule type" value="Genomic_DNA"/>
</dbReference>
<evidence type="ECO:0000256" key="1">
    <source>
        <dbReference type="SAM" id="MobiDB-lite"/>
    </source>
</evidence>
<dbReference type="GO" id="GO:0005524">
    <property type="term" value="F:ATP binding"/>
    <property type="evidence" value="ECO:0007669"/>
    <property type="project" value="InterPro"/>
</dbReference>
<dbReference type="PANTHER" id="PTHR44329:SF289">
    <property type="entry name" value="SERINE_THREONINE-PROTEIN KINASE VIK"/>
    <property type="match status" value="1"/>
</dbReference>
<feature type="transmembrane region" description="Helical" evidence="2">
    <location>
        <begin position="286"/>
        <end position="306"/>
    </location>
</feature>
<keyword evidence="2" id="KW-1133">Transmembrane helix</keyword>
<dbReference type="PROSITE" id="PS00108">
    <property type="entry name" value="PROTEIN_KINASE_ST"/>
    <property type="match status" value="1"/>
</dbReference>
<evidence type="ECO:0000313" key="5">
    <source>
        <dbReference type="EMBL" id="VFU00060.1"/>
    </source>
</evidence>
<dbReference type="SUPFAM" id="SSF56112">
    <property type="entry name" value="Protein kinase-like (PK-like)"/>
    <property type="match status" value="1"/>
</dbReference>
<dbReference type="GO" id="GO:0004674">
    <property type="term" value="F:protein serine/threonine kinase activity"/>
    <property type="evidence" value="ECO:0007669"/>
    <property type="project" value="TreeGrafter"/>
</dbReference>
<evidence type="ECO:0000313" key="6">
    <source>
        <dbReference type="Proteomes" id="UP000332933"/>
    </source>
</evidence>
<feature type="transmembrane region" description="Helical" evidence="2">
    <location>
        <begin position="146"/>
        <end position="171"/>
    </location>
</feature>
<gene>
    <name evidence="5" type="primary">Aste57867_23414</name>
    <name evidence="4" type="ORF">As57867_023343</name>
    <name evidence="5" type="ORF">ASTE57867_23414</name>
</gene>
<dbReference type="InterPro" id="IPR051681">
    <property type="entry name" value="Ser/Thr_Kinases-Pseudokinases"/>
</dbReference>
<reference evidence="4" key="2">
    <citation type="submission" date="2019-06" db="EMBL/GenBank/DDBJ databases">
        <title>Genomics analysis of Aphanomyces spp. identifies a new class of oomycete effector associated with host adaptation.</title>
        <authorList>
            <person name="Gaulin E."/>
        </authorList>
    </citation>
    <scope>NUCLEOTIDE SEQUENCE</scope>
    <source>
        <strain evidence="4">CBS 578.67</strain>
    </source>
</reference>
<feature type="transmembrane region" description="Helical" evidence="2">
    <location>
        <begin position="192"/>
        <end position="218"/>
    </location>
</feature>
<dbReference type="SMART" id="SM00220">
    <property type="entry name" value="S_TKc"/>
    <property type="match status" value="1"/>
</dbReference>
<feature type="transmembrane region" description="Helical" evidence="2">
    <location>
        <begin position="263"/>
        <end position="280"/>
    </location>
</feature>
<keyword evidence="6" id="KW-1185">Reference proteome</keyword>
<keyword evidence="2" id="KW-0472">Membrane</keyword>
<dbReference type="PANTHER" id="PTHR44329">
    <property type="entry name" value="SERINE/THREONINE-PROTEIN KINASE TNNI3K-RELATED"/>
    <property type="match status" value="1"/>
</dbReference>
<evidence type="ECO:0000259" key="3">
    <source>
        <dbReference type="PROSITE" id="PS50011"/>
    </source>
</evidence>
<evidence type="ECO:0000256" key="2">
    <source>
        <dbReference type="SAM" id="Phobius"/>
    </source>
</evidence>
<reference evidence="5 6" key="1">
    <citation type="submission" date="2019-03" db="EMBL/GenBank/DDBJ databases">
        <authorList>
            <person name="Gaulin E."/>
            <person name="Dumas B."/>
        </authorList>
    </citation>
    <scope>NUCLEOTIDE SEQUENCE [LARGE SCALE GENOMIC DNA]</scope>
    <source>
        <strain evidence="5">CBS 568.67</strain>
    </source>
</reference>
<feature type="domain" description="Protein kinase" evidence="3">
    <location>
        <begin position="431"/>
        <end position="703"/>
    </location>
</feature>
<dbReference type="AlphaFoldDB" id="A0A485LPI0"/>
<feature type="transmembrane region" description="Helical" evidence="2">
    <location>
        <begin position="315"/>
        <end position="334"/>
    </location>
</feature>
<accession>A0A485LPI0</accession>
<dbReference type="OrthoDB" id="4062651at2759"/>
<name>A0A485LPI0_9STRA</name>
<dbReference type="PROSITE" id="PS50011">
    <property type="entry name" value="PROTEIN_KINASE_DOM"/>
    <property type="match status" value="1"/>
</dbReference>
<dbReference type="Proteomes" id="UP000332933">
    <property type="component" value="Unassembled WGS sequence"/>
</dbReference>
<protein>
    <submittedName>
        <fullName evidence="5">Aste57867_23414 protein</fullName>
    </submittedName>
</protein>
<feature type="compositionally biased region" description="Low complexity" evidence="1">
    <location>
        <begin position="717"/>
        <end position="760"/>
    </location>
</feature>
<feature type="region of interest" description="Disordered" evidence="1">
    <location>
        <begin position="710"/>
        <end position="760"/>
    </location>
</feature>
<dbReference type="Gene3D" id="1.10.510.10">
    <property type="entry name" value="Transferase(Phosphotransferase) domain 1"/>
    <property type="match status" value="1"/>
</dbReference>
<keyword evidence="2" id="KW-0812">Transmembrane</keyword>
<feature type="transmembrane region" description="Helical" evidence="2">
    <location>
        <begin position="122"/>
        <end position="140"/>
    </location>
</feature>
<dbReference type="EMBL" id="VJMH01007269">
    <property type="protein sequence ID" value="KAF0684610.1"/>
    <property type="molecule type" value="Genomic_DNA"/>
</dbReference>
<evidence type="ECO:0000313" key="4">
    <source>
        <dbReference type="EMBL" id="KAF0684610.1"/>
    </source>
</evidence>
<dbReference type="InterPro" id="IPR000719">
    <property type="entry name" value="Prot_kinase_dom"/>
</dbReference>
<organism evidence="5 6">
    <name type="scientific">Aphanomyces stellatus</name>
    <dbReference type="NCBI Taxonomy" id="120398"/>
    <lineage>
        <taxon>Eukaryota</taxon>
        <taxon>Sar</taxon>
        <taxon>Stramenopiles</taxon>
        <taxon>Oomycota</taxon>
        <taxon>Saprolegniomycetes</taxon>
        <taxon>Saprolegniales</taxon>
        <taxon>Verrucalvaceae</taxon>
        <taxon>Aphanomyces</taxon>
    </lineage>
</organism>
<feature type="transmembrane region" description="Helical" evidence="2">
    <location>
        <begin position="233"/>
        <end position="251"/>
    </location>
</feature>